<dbReference type="OrthoDB" id="10355392at2759"/>
<dbReference type="VEuPathDB" id="AmoebaDB:NF0022080"/>
<dbReference type="AlphaFoldDB" id="A0A6A5B830"/>
<dbReference type="Proteomes" id="UP000444721">
    <property type="component" value="Unassembled WGS sequence"/>
</dbReference>
<gene>
    <name evidence="3" type="ORF">FDP41_006525</name>
</gene>
<dbReference type="VEuPathDB" id="AmoebaDB:FDP41_006525"/>
<dbReference type="VEuPathDB" id="AmoebaDB:NfTy_089290"/>
<evidence type="ECO:0008006" key="5">
    <source>
        <dbReference type="Google" id="ProtNLM"/>
    </source>
</evidence>
<accession>A0A6A5B830</accession>
<dbReference type="OMA" id="KSEMNTY"/>
<keyword evidence="1" id="KW-0472">Membrane</keyword>
<evidence type="ECO:0000256" key="1">
    <source>
        <dbReference type="SAM" id="Phobius"/>
    </source>
</evidence>
<keyword evidence="1" id="KW-0812">Transmembrane</keyword>
<feature type="signal peptide" evidence="2">
    <location>
        <begin position="1"/>
        <end position="24"/>
    </location>
</feature>
<dbReference type="RefSeq" id="XP_044559206.1">
    <property type="nucleotide sequence ID" value="XM_044710170.1"/>
</dbReference>
<organism evidence="3 4">
    <name type="scientific">Naegleria fowleri</name>
    <name type="common">Brain eating amoeba</name>
    <dbReference type="NCBI Taxonomy" id="5763"/>
    <lineage>
        <taxon>Eukaryota</taxon>
        <taxon>Discoba</taxon>
        <taxon>Heterolobosea</taxon>
        <taxon>Tetramitia</taxon>
        <taxon>Eutetramitia</taxon>
        <taxon>Vahlkampfiidae</taxon>
        <taxon>Naegleria</taxon>
    </lineage>
</organism>
<name>A0A6A5B830_NAEFO</name>
<feature type="transmembrane region" description="Helical" evidence="1">
    <location>
        <begin position="363"/>
        <end position="392"/>
    </location>
</feature>
<proteinExistence type="predicted"/>
<dbReference type="EMBL" id="VFQX01000052">
    <property type="protein sequence ID" value="KAF0974493.1"/>
    <property type="molecule type" value="Genomic_DNA"/>
</dbReference>
<evidence type="ECO:0000313" key="3">
    <source>
        <dbReference type="EMBL" id="KAF0974493.1"/>
    </source>
</evidence>
<feature type="chain" id="PRO_5025554328" description="Transmembrane protein" evidence="2">
    <location>
        <begin position="25"/>
        <end position="403"/>
    </location>
</feature>
<keyword evidence="1" id="KW-1133">Transmembrane helix</keyword>
<evidence type="ECO:0000313" key="4">
    <source>
        <dbReference type="Proteomes" id="UP000444721"/>
    </source>
</evidence>
<evidence type="ECO:0000256" key="2">
    <source>
        <dbReference type="SAM" id="SignalP"/>
    </source>
</evidence>
<keyword evidence="2" id="KW-0732">Signal</keyword>
<protein>
    <recommendedName>
        <fullName evidence="5">Transmembrane protein</fullName>
    </recommendedName>
</protein>
<dbReference type="GeneID" id="68113743"/>
<reference evidence="3 4" key="1">
    <citation type="journal article" date="2019" name="Sci. Rep.">
        <title>Nanopore sequencing improves the draft genome of the human pathogenic amoeba Naegleria fowleri.</title>
        <authorList>
            <person name="Liechti N."/>
            <person name="Schurch N."/>
            <person name="Bruggmann R."/>
            <person name="Wittwer M."/>
        </authorList>
    </citation>
    <scope>NUCLEOTIDE SEQUENCE [LARGE SCALE GENOMIC DNA]</scope>
    <source>
        <strain evidence="3 4">ATCC 30894</strain>
    </source>
</reference>
<sequence length="403" mass="45564">MLPSAARILSTLAILIIICCGSQAAINEFGKLYPLTDNTGFYLTPNEPYHADFGFKFSTDTAQGLYSVDVMDTKSYENYPKLNVENATQLQLFGMYSLNLTQAKYGFGNSTLFMYLSYASGVFNLIPNSMRLMLFSVIQKSFVPIPNQERGLVDVRYSNNSIFDLAISSSYNSSFIYFGFFGVKKEQTLDLGQSEWVTISYPQVVKYKMNQLNQTLNVFYYDPLSKVVHQPHFYRAYFVNDAISALELPSTDYVVLHRFTIVGAEDQNPSQPEYRGIGVPNFIFTYDSNLGFSNYMGNKIKINESSLTCAYQLQNTQVLSLKEGTAIVDPQTQQVTCIWYGSSSSSIETIAIIAKSSHDYTTIIIAVTISIGGTLLLIVFTVVATLLSYFIWRRRQKRRYQTF</sequence>
<comment type="caution">
    <text evidence="3">The sequence shown here is derived from an EMBL/GenBank/DDBJ whole genome shotgun (WGS) entry which is preliminary data.</text>
</comment>
<keyword evidence="4" id="KW-1185">Reference proteome</keyword>